<reference evidence="1 2" key="1">
    <citation type="submission" date="2024-02" db="EMBL/GenBank/DDBJ databases">
        <authorList>
            <person name="Chen Y."/>
            <person name="Shah S."/>
            <person name="Dougan E. K."/>
            <person name="Thang M."/>
            <person name="Chan C."/>
        </authorList>
    </citation>
    <scope>NUCLEOTIDE SEQUENCE [LARGE SCALE GENOMIC DNA]</scope>
</reference>
<organism evidence="1 2">
    <name type="scientific">Durusdinium trenchii</name>
    <dbReference type="NCBI Taxonomy" id="1381693"/>
    <lineage>
        <taxon>Eukaryota</taxon>
        <taxon>Sar</taxon>
        <taxon>Alveolata</taxon>
        <taxon>Dinophyceae</taxon>
        <taxon>Suessiales</taxon>
        <taxon>Symbiodiniaceae</taxon>
        <taxon>Durusdinium</taxon>
    </lineage>
</organism>
<name>A0ABP0JEW1_9DINO</name>
<protein>
    <submittedName>
        <fullName evidence="1">Uncharacterized protein</fullName>
    </submittedName>
</protein>
<dbReference type="EMBL" id="CAXAMN010005224">
    <property type="protein sequence ID" value="CAK9012940.1"/>
    <property type="molecule type" value="Genomic_DNA"/>
</dbReference>
<dbReference type="SUPFAM" id="SSF47473">
    <property type="entry name" value="EF-hand"/>
    <property type="match status" value="1"/>
</dbReference>
<keyword evidence="2" id="KW-1185">Reference proteome</keyword>
<dbReference type="Gene3D" id="1.10.238.10">
    <property type="entry name" value="EF-hand"/>
    <property type="match status" value="1"/>
</dbReference>
<evidence type="ECO:0000313" key="2">
    <source>
        <dbReference type="Proteomes" id="UP001642484"/>
    </source>
</evidence>
<dbReference type="InterPro" id="IPR011992">
    <property type="entry name" value="EF-hand-dom_pair"/>
</dbReference>
<gene>
    <name evidence="1" type="ORF">CCMP2556_LOCUS11058</name>
</gene>
<dbReference type="Proteomes" id="UP001642484">
    <property type="component" value="Unassembled WGS sequence"/>
</dbReference>
<sequence length="422" mass="47180">MAPPTPRSALHAGGPCCSKGAPVVPVAERLSKKFLKAWAQNPPPRPEPDAWPPAGKSTNCHAPGWHREVHRTRGAEHLAELRAAELTQRVYGERPPWRAIVEESAEEHAVSDETLRFVRLFLSRARGQGAHRMPKLLEDLRRAADPRSGQLSQENFCKFAMAEGLGRCVYECQKLFQHLSGNGSEVSVEELSAVMRGHLPPARAALVHETWASLDPEGLGHLEVQEFLRRFDVRRLPDVRFGREELEAARCKLLEGLGCHVPRRASIRGARPAGVPCVRKGGKLAEHRGVEAESESWVTWEAWEAYFTTLSVGIMDEEVFAKTLQDPLQTYQMYGKMQAQRLITQPVERSNHCNLRVLGLFADGSRKLLTLRDDQGLEALAGRAGCGDGQFWTWGPKVQQEVLRRLQAEGYHDLQSVTLRPT</sequence>
<accession>A0ABP0JEW1</accession>
<comment type="caution">
    <text evidence="1">The sequence shown here is derived from an EMBL/GenBank/DDBJ whole genome shotgun (WGS) entry which is preliminary data.</text>
</comment>
<proteinExistence type="predicted"/>
<evidence type="ECO:0000313" key="1">
    <source>
        <dbReference type="EMBL" id="CAK9012940.1"/>
    </source>
</evidence>